<evidence type="ECO:0000256" key="1">
    <source>
        <dbReference type="SAM" id="MobiDB-lite"/>
    </source>
</evidence>
<name>A0A6M1SMT7_9HYPH</name>
<comment type="caution">
    <text evidence="2">The sequence shown here is derived from an EMBL/GenBank/DDBJ whole genome shotgun (WGS) entry which is preliminary data.</text>
</comment>
<accession>A0A6M1SMT7</accession>
<dbReference type="EMBL" id="JAALFG010000001">
    <property type="protein sequence ID" value="NGP16605.1"/>
    <property type="molecule type" value="Genomic_DNA"/>
</dbReference>
<keyword evidence="3" id="KW-1185">Reference proteome</keyword>
<sequence>MLTGTAGDGKTYTARKVLELLGGGTTGLGEQTAFDDPETGRRVVFIKDLSEVSASDKASLVPRMIKSFTSPNPAELFVLCVNDGHLLRSWEDHLGGSTAGQEILIAFRELLRDDKDTPLEGYSFRLFNMSRTSHASTIDAIIDQICNHPRWVDCGTGCKAGEGGRCPIQVNREVLLRTGDASMRSRLRALIEISAADERHLSIRQIIILVVNALLGDAKNLYATPLLNCSRAAQRAADSEYAFTDPYNNVFGENHPPFRRSQNTAFSALNDFAIGFETNNFFDDVLMDAKFAEVDHPQYGSAGYAEVRANYLENPPEHISELRKILTAQRRRLFFEWPEAEGMRASKAHGSFRSTVTAIISSTSSSPKTSATPKSSARRARG</sequence>
<dbReference type="RefSeq" id="WP_164532856.1">
    <property type="nucleotide sequence ID" value="NZ_JAALFG010000001.1"/>
</dbReference>
<proteinExistence type="predicted"/>
<protein>
    <submittedName>
        <fullName evidence="2">Uncharacterized protein</fullName>
    </submittedName>
</protein>
<evidence type="ECO:0000313" key="2">
    <source>
        <dbReference type="EMBL" id="NGP16605.1"/>
    </source>
</evidence>
<feature type="region of interest" description="Disordered" evidence="1">
    <location>
        <begin position="359"/>
        <end position="382"/>
    </location>
</feature>
<dbReference type="AlphaFoldDB" id="A0A6M1SMT7"/>
<dbReference type="Proteomes" id="UP000474802">
    <property type="component" value="Unassembled WGS sequence"/>
</dbReference>
<reference evidence="2 3" key="2">
    <citation type="submission" date="2020-03" db="EMBL/GenBank/DDBJ databases">
        <title>Devosia chinhatensis sp. nov., isolated from a hexachlorocyclohexane (HCH) dump site in India.</title>
        <authorList>
            <person name="Kumar M."/>
            <person name="Lal R."/>
        </authorList>
    </citation>
    <scope>NUCLEOTIDE SEQUENCE [LARGE SCALE GENOMIC DNA]</scope>
    <source>
        <strain evidence="2 3">H239</strain>
    </source>
</reference>
<organism evidence="2 3">
    <name type="scientific">Devosia aurantiaca</name>
    <dbReference type="NCBI Taxonomy" id="2714858"/>
    <lineage>
        <taxon>Bacteria</taxon>
        <taxon>Pseudomonadati</taxon>
        <taxon>Pseudomonadota</taxon>
        <taxon>Alphaproteobacteria</taxon>
        <taxon>Hyphomicrobiales</taxon>
        <taxon>Devosiaceae</taxon>
        <taxon>Devosia</taxon>
    </lineage>
</organism>
<evidence type="ECO:0000313" key="3">
    <source>
        <dbReference type="Proteomes" id="UP000474802"/>
    </source>
</evidence>
<gene>
    <name evidence="2" type="ORF">G5575_01910</name>
</gene>
<reference evidence="2 3" key="1">
    <citation type="submission" date="2020-02" db="EMBL/GenBank/DDBJ databases">
        <authorList>
            <person name="Khan S.A."/>
            <person name="Jeon C.O."/>
            <person name="Chun B.H."/>
        </authorList>
    </citation>
    <scope>NUCLEOTIDE SEQUENCE [LARGE SCALE GENOMIC DNA]</scope>
    <source>
        <strain evidence="2 3">H239</strain>
    </source>
</reference>
<feature type="compositionally biased region" description="Low complexity" evidence="1">
    <location>
        <begin position="359"/>
        <end position="375"/>
    </location>
</feature>